<evidence type="ECO:0000256" key="3">
    <source>
        <dbReference type="ARBA" id="ARBA00008178"/>
    </source>
</evidence>
<dbReference type="NCBIfam" id="TIGR01181">
    <property type="entry name" value="dTDP_gluc_dehyt"/>
    <property type="match status" value="1"/>
</dbReference>
<feature type="region of interest" description="Disordered" evidence="9">
    <location>
        <begin position="136"/>
        <end position="161"/>
    </location>
</feature>
<dbReference type="Gene3D" id="3.40.50.720">
    <property type="entry name" value="NAD(P)-binding Rossmann-like Domain"/>
    <property type="match status" value="1"/>
</dbReference>
<dbReference type="InterPro" id="IPR016040">
    <property type="entry name" value="NAD(P)-bd_dom"/>
</dbReference>
<dbReference type="Pfam" id="PF16363">
    <property type="entry name" value="GDP_Man_Dehyd"/>
    <property type="match status" value="1"/>
</dbReference>
<dbReference type="Gene3D" id="3.90.25.10">
    <property type="entry name" value="UDP-galactose 4-epimerase, domain 1"/>
    <property type="match status" value="1"/>
</dbReference>
<evidence type="ECO:0000256" key="9">
    <source>
        <dbReference type="SAM" id="MobiDB-lite"/>
    </source>
</evidence>
<protein>
    <recommendedName>
        <fullName evidence="5 8">dTDP-glucose 4,6-dehydratase</fullName>
        <ecNumber evidence="4 8">4.2.1.46</ecNumber>
    </recommendedName>
</protein>
<keyword evidence="7 8" id="KW-0456">Lyase</keyword>
<evidence type="ECO:0000256" key="2">
    <source>
        <dbReference type="ARBA" id="ARBA00001911"/>
    </source>
</evidence>
<dbReference type="InterPro" id="IPR005888">
    <property type="entry name" value="dTDP_Gluc_deHydtase"/>
</dbReference>
<evidence type="ECO:0000256" key="7">
    <source>
        <dbReference type="ARBA" id="ARBA00023239"/>
    </source>
</evidence>
<comment type="catalytic activity">
    <reaction evidence="1 8">
        <text>dTDP-alpha-D-glucose = dTDP-4-dehydro-6-deoxy-alpha-D-glucose + H2O</text>
        <dbReference type="Rhea" id="RHEA:17221"/>
        <dbReference type="ChEBI" id="CHEBI:15377"/>
        <dbReference type="ChEBI" id="CHEBI:57477"/>
        <dbReference type="ChEBI" id="CHEBI:57649"/>
        <dbReference type="EC" id="4.2.1.46"/>
    </reaction>
</comment>
<gene>
    <name evidence="11" type="primary">rfbB</name>
    <name evidence="11" type="ORF">JCM31185_10350</name>
</gene>
<sequence>MKILVTGGAGFIGSNFVRYVHDNHPEAEVTVLDKLTYAGNKENIADLLGDRVELVVGDICDPIIVDKLVKGTDAVVHYAAESHNDNSLKDPSPFIQTNIIGTYTLIEAARKYNKRFHHISTDEVYGDLPLREDLPGHGEGVGEKFTPTSRYKPSSPYSSSKASSDLLVRAWVRSFGLQATISNCSNNYGPYQFIEKFIPRQITNILSGERPKLYGSGKNVRDWIHTNDHSAAVWLILTKGQIGETYLIGADGEQDNKTVLEMILELMGQPSDAYDQVKDRPGHDLRYAIDSTKLREELGWRPQFTDFRAGLKNTIDWYSNHQDWWQKDKAAVEAKYAENGQ</sequence>
<comment type="similarity">
    <text evidence="3 8">Belongs to the NAD(P)-dependent epimerase/dehydratase family. dTDP-glucose dehydratase subfamily.</text>
</comment>
<keyword evidence="12" id="KW-1185">Reference proteome</keyword>
<evidence type="ECO:0000313" key="11">
    <source>
        <dbReference type="EMBL" id="GKT05747.1"/>
    </source>
</evidence>
<comment type="cofactor">
    <cofactor evidence="2 8">
        <name>NAD(+)</name>
        <dbReference type="ChEBI" id="CHEBI:57540"/>
    </cofactor>
</comment>
<reference evidence="11 12" key="1">
    <citation type="submission" date="2022-03" db="EMBL/GenBank/DDBJ databases">
        <title>Draft genome sequence of Furfurilactobacillus curtus JCM 31185.</title>
        <authorList>
            <person name="Suzuki S."/>
            <person name="Endo A."/>
            <person name="Kajikawa A."/>
        </authorList>
    </citation>
    <scope>NUCLEOTIDE SEQUENCE [LARGE SCALE GENOMIC DNA]</scope>
    <source>
        <strain evidence="11 12">JCM 31185</strain>
    </source>
</reference>
<name>A0ABQ5JML4_9LACO</name>
<evidence type="ECO:0000256" key="6">
    <source>
        <dbReference type="ARBA" id="ARBA00023027"/>
    </source>
</evidence>
<feature type="compositionally biased region" description="Low complexity" evidence="9">
    <location>
        <begin position="149"/>
        <end position="161"/>
    </location>
</feature>
<dbReference type="SUPFAM" id="SSF51735">
    <property type="entry name" value="NAD(P)-binding Rossmann-fold domains"/>
    <property type="match status" value="1"/>
</dbReference>
<evidence type="ECO:0000256" key="4">
    <source>
        <dbReference type="ARBA" id="ARBA00011990"/>
    </source>
</evidence>
<dbReference type="CDD" id="cd05246">
    <property type="entry name" value="dTDP_GD_SDR_e"/>
    <property type="match status" value="1"/>
</dbReference>
<keyword evidence="6" id="KW-0520">NAD</keyword>
<dbReference type="Proteomes" id="UP001628078">
    <property type="component" value="Unassembled WGS sequence"/>
</dbReference>
<evidence type="ECO:0000256" key="5">
    <source>
        <dbReference type="ARBA" id="ARBA00016977"/>
    </source>
</evidence>
<evidence type="ECO:0000313" key="12">
    <source>
        <dbReference type="Proteomes" id="UP001628078"/>
    </source>
</evidence>
<dbReference type="PANTHER" id="PTHR43000">
    <property type="entry name" value="DTDP-D-GLUCOSE 4,6-DEHYDRATASE-RELATED"/>
    <property type="match status" value="1"/>
</dbReference>
<dbReference type="InterPro" id="IPR036291">
    <property type="entry name" value="NAD(P)-bd_dom_sf"/>
</dbReference>
<evidence type="ECO:0000259" key="10">
    <source>
        <dbReference type="Pfam" id="PF16363"/>
    </source>
</evidence>
<dbReference type="EMBL" id="BQXO01000002">
    <property type="protein sequence ID" value="GKT05747.1"/>
    <property type="molecule type" value="Genomic_DNA"/>
</dbReference>
<dbReference type="EC" id="4.2.1.46" evidence="4 8"/>
<proteinExistence type="inferred from homology"/>
<organism evidence="11 12">
    <name type="scientific">Furfurilactobacillus curtus</name>
    <dbReference type="NCBI Taxonomy" id="1746200"/>
    <lineage>
        <taxon>Bacteria</taxon>
        <taxon>Bacillati</taxon>
        <taxon>Bacillota</taxon>
        <taxon>Bacilli</taxon>
        <taxon>Lactobacillales</taxon>
        <taxon>Lactobacillaceae</taxon>
        <taxon>Furfurilactobacillus</taxon>
    </lineage>
</organism>
<feature type="domain" description="NAD(P)-binding" evidence="10">
    <location>
        <begin position="4"/>
        <end position="312"/>
    </location>
</feature>
<accession>A0ABQ5JML4</accession>
<comment type="caution">
    <text evidence="11">The sequence shown here is derived from an EMBL/GenBank/DDBJ whole genome shotgun (WGS) entry which is preliminary data.</text>
</comment>
<evidence type="ECO:0000256" key="1">
    <source>
        <dbReference type="ARBA" id="ARBA00001539"/>
    </source>
</evidence>
<evidence type="ECO:0000256" key="8">
    <source>
        <dbReference type="RuleBase" id="RU004473"/>
    </source>
</evidence>